<evidence type="ECO:0000313" key="2">
    <source>
        <dbReference type="Proteomes" id="UP001054945"/>
    </source>
</evidence>
<protein>
    <submittedName>
        <fullName evidence="1">Uncharacterized protein</fullName>
    </submittedName>
</protein>
<name>A0AAV4RT30_CAEEX</name>
<comment type="caution">
    <text evidence="1">The sequence shown here is derived from an EMBL/GenBank/DDBJ whole genome shotgun (WGS) entry which is preliminary data.</text>
</comment>
<dbReference type="EMBL" id="BPLR01008445">
    <property type="protein sequence ID" value="GIY24754.1"/>
    <property type="molecule type" value="Genomic_DNA"/>
</dbReference>
<reference evidence="1 2" key="1">
    <citation type="submission" date="2021-06" db="EMBL/GenBank/DDBJ databases">
        <title>Caerostris extrusa draft genome.</title>
        <authorList>
            <person name="Kono N."/>
            <person name="Arakawa K."/>
        </authorList>
    </citation>
    <scope>NUCLEOTIDE SEQUENCE [LARGE SCALE GENOMIC DNA]</scope>
</reference>
<proteinExistence type="predicted"/>
<gene>
    <name evidence="1" type="ORF">CEXT_769261</name>
</gene>
<evidence type="ECO:0000313" key="1">
    <source>
        <dbReference type="EMBL" id="GIY24754.1"/>
    </source>
</evidence>
<dbReference type="AlphaFoldDB" id="A0AAV4RT30"/>
<organism evidence="1 2">
    <name type="scientific">Caerostris extrusa</name>
    <name type="common">Bark spider</name>
    <name type="synonym">Caerostris bankana</name>
    <dbReference type="NCBI Taxonomy" id="172846"/>
    <lineage>
        <taxon>Eukaryota</taxon>
        <taxon>Metazoa</taxon>
        <taxon>Ecdysozoa</taxon>
        <taxon>Arthropoda</taxon>
        <taxon>Chelicerata</taxon>
        <taxon>Arachnida</taxon>
        <taxon>Araneae</taxon>
        <taxon>Araneomorphae</taxon>
        <taxon>Entelegynae</taxon>
        <taxon>Araneoidea</taxon>
        <taxon>Araneidae</taxon>
        <taxon>Caerostris</taxon>
    </lineage>
</organism>
<sequence>MNLLPICNSSDLRSKCSALHKQLRDIVKTELNRIQFIKYLINMTLHHLLQRLYEINQYSKCSRVGYNSTAITPACHQVGLIKTPHFHSEKHVYRIYYSSHGCEAVNLEREEYRNINQVMVQLP</sequence>
<keyword evidence="2" id="KW-1185">Reference proteome</keyword>
<accession>A0AAV4RT30</accession>
<dbReference type="Proteomes" id="UP001054945">
    <property type="component" value="Unassembled WGS sequence"/>
</dbReference>